<proteinExistence type="predicted"/>
<evidence type="ECO:0000313" key="2">
    <source>
        <dbReference type="Proteomes" id="UP000316092"/>
    </source>
</evidence>
<dbReference type="RefSeq" id="WP_143721713.1">
    <property type="nucleotide sequence ID" value="NZ_VKDB01000024.1"/>
</dbReference>
<dbReference type="EMBL" id="VKDB01000024">
    <property type="protein sequence ID" value="TSA81140.1"/>
    <property type="molecule type" value="Genomic_DNA"/>
</dbReference>
<accession>A0A553ULR6</accession>
<dbReference type="AlphaFoldDB" id="A0A553ULR6"/>
<gene>
    <name evidence="1" type="ORF">FNU79_15505</name>
</gene>
<organism evidence="1 2">
    <name type="scientific">Deinococcus detaillensis</name>
    <dbReference type="NCBI Taxonomy" id="2592048"/>
    <lineage>
        <taxon>Bacteria</taxon>
        <taxon>Thermotogati</taxon>
        <taxon>Deinococcota</taxon>
        <taxon>Deinococci</taxon>
        <taxon>Deinococcales</taxon>
        <taxon>Deinococcaceae</taxon>
        <taxon>Deinococcus</taxon>
    </lineage>
</organism>
<comment type="caution">
    <text evidence="1">The sequence shown here is derived from an EMBL/GenBank/DDBJ whole genome shotgun (WGS) entry which is preliminary data.</text>
</comment>
<dbReference type="PANTHER" id="PTHR41913">
    <property type="entry name" value="DUF1684 DOMAIN-CONTAINING PROTEIN"/>
    <property type="match status" value="1"/>
</dbReference>
<sequence>MSAWLDDLLSFRARKDAHFASGRGPLPKDGSFDGLTYFAPDPAWNLSLEVQRLPAEAAELATSTQGEVQRFVTWGEVGLPNGERLTLYAREGDDAPATLFVPFRDATSGKATYGAGRYLDAPLSGHQVTLDFNRGYHPFCAYSEAWTCPLPPAANWLRGAVEAGEKLAGESAS</sequence>
<dbReference type="Proteomes" id="UP000316092">
    <property type="component" value="Unassembled WGS sequence"/>
</dbReference>
<protein>
    <submittedName>
        <fullName evidence="1">DUF1684 domain-containing protein</fullName>
    </submittedName>
</protein>
<dbReference type="PANTHER" id="PTHR41913:SF1">
    <property type="entry name" value="DUF1684 DOMAIN-CONTAINING PROTEIN"/>
    <property type="match status" value="1"/>
</dbReference>
<reference evidence="1 2" key="1">
    <citation type="submission" date="2019-07" db="EMBL/GenBank/DDBJ databases">
        <title>Deinococcus detaillus sp. nov., isolated from humus soil in Antarctica.</title>
        <authorList>
            <person name="Zhang K."/>
        </authorList>
    </citation>
    <scope>NUCLEOTIDE SEQUENCE [LARGE SCALE GENOMIC DNA]</scope>
    <source>
        <strain evidence="1 2">H1</strain>
    </source>
</reference>
<keyword evidence="2" id="KW-1185">Reference proteome</keyword>
<evidence type="ECO:0000313" key="1">
    <source>
        <dbReference type="EMBL" id="TSA81140.1"/>
    </source>
</evidence>
<name>A0A553ULR6_9DEIO</name>
<dbReference type="Pfam" id="PF07920">
    <property type="entry name" value="DUF1684"/>
    <property type="match status" value="1"/>
</dbReference>
<dbReference type="InterPro" id="IPR012467">
    <property type="entry name" value="DUF1684"/>
</dbReference>
<dbReference type="OrthoDB" id="5493262at2"/>